<dbReference type="InterPro" id="IPR005312">
    <property type="entry name" value="DUF1759"/>
</dbReference>
<proteinExistence type="predicted"/>
<dbReference type="Pfam" id="PF03564">
    <property type="entry name" value="DUF1759"/>
    <property type="match status" value="1"/>
</dbReference>
<evidence type="ECO:0000313" key="1">
    <source>
        <dbReference type="Proteomes" id="UP000192223"/>
    </source>
</evidence>
<accession>A0A7F5R2N7</accession>
<dbReference type="InParanoid" id="A0A7F5R2N7"/>
<dbReference type="RefSeq" id="XP_025829672.1">
    <property type="nucleotide sequence ID" value="XM_025973887.1"/>
</dbReference>
<evidence type="ECO:0000313" key="2">
    <source>
        <dbReference type="RefSeq" id="XP_025829672.1"/>
    </source>
</evidence>
<dbReference type="Proteomes" id="UP000192223">
    <property type="component" value="Unplaced"/>
</dbReference>
<dbReference type="GeneID" id="112904264"/>
<gene>
    <name evidence="2" type="primary">LOC112904264</name>
</gene>
<reference evidence="2" key="1">
    <citation type="submission" date="2025-08" db="UniProtKB">
        <authorList>
            <consortium name="RefSeq"/>
        </authorList>
    </citation>
    <scope>IDENTIFICATION</scope>
    <source>
        <tissue evidence="2">Entire body</tissue>
    </source>
</reference>
<dbReference type="OrthoDB" id="6769507at2759"/>
<dbReference type="AlphaFoldDB" id="A0A7F5R2N7"/>
<sequence>METKKKNRSVLRAGFTRCANELEQLLVAEEADPQSVSVVWEMLQRKNEALEEVDNEIYSLLLEDGTISELDLLAEMDAIDGYRKRFIDIKLRRMEFDKQSVGAGSSLEVDDGNAEQRSVANSVVSGSTVIGKRKFKLPTIELKKFGGDIKDWLPFWAQFRKVHEDSEIDASDKISYLIQVTIPGSRARQLVESFPAIQENYGKIVEALVSRFGRDDLQIEVYVRELLKLILNNAMSR</sequence>
<dbReference type="KEGG" id="apln:112904264"/>
<name>A0A7F5R2N7_AGRPL</name>
<keyword evidence="1" id="KW-1185">Reference proteome</keyword>
<organism evidence="1 2">
    <name type="scientific">Agrilus planipennis</name>
    <name type="common">Emerald ash borer</name>
    <name type="synonym">Agrilus marcopoli</name>
    <dbReference type="NCBI Taxonomy" id="224129"/>
    <lineage>
        <taxon>Eukaryota</taxon>
        <taxon>Metazoa</taxon>
        <taxon>Ecdysozoa</taxon>
        <taxon>Arthropoda</taxon>
        <taxon>Hexapoda</taxon>
        <taxon>Insecta</taxon>
        <taxon>Pterygota</taxon>
        <taxon>Neoptera</taxon>
        <taxon>Endopterygota</taxon>
        <taxon>Coleoptera</taxon>
        <taxon>Polyphaga</taxon>
        <taxon>Elateriformia</taxon>
        <taxon>Buprestoidea</taxon>
        <taxon>Buprestidae</taxon>
        <taxon>Agrilinae</taxon>
        <taxon>Agrilus</taxon>
    </lineage>
</organism>
<protein>
    <submittedName>
        <fullName evidence="2">Uncharacterized protein LOC112904264</fullName>
    </submittedName>
</protein>
<feature type="non-terminal residue" evidence="2">
    <location>
        <position position="237"/>
    </location>
</feature>